<sequence>MSKYALTSMRSAFLALPLLLLAGCNIPGLGPTPQALARESEAKAVGSACRHAMRGLEDCYVLNPKATKALVFAGWKEMDQYMRENKIEGVPSVITQRDKPARAAAKDDDIETELRPSAARSRG</sequence>
<evidence type="ECO:0000256" key="2">
    <source>
        <dbReference type="SAM" id="SignalP"/>
    </source>
</evidence>
<keyword evidence="2" id="KW-0732">Signal</keyword>
<organism evidence="3 4">
    <name type="scientific">Comamonas endophytica</name>
    <dbReference type="NCBI Taxonomy" id="2949090"/>
    <lineage>
        <taxon>Bacteria</taxon>
        <taxon>Pseudomonadati</taxon>
        <taxon>Pseudomonadota</taxon>
        <taxon>Betaproteobacteria</taxon>
        <taxon>Burkholderiales</taxon>
        <taxon>Comamonadaceae</taxon>
        <taxon>Comamonas</taxon>
    </lineage>
</organism>
<evidence type="ECO:0000256" key="1">
    <source>
        <dbReference type="SAM" id="MobiDB-lite"/>
    </source>
</evidence>
<proteinExistence type="predicted"/>
<feature type="region of interest" description="Disordered" evidence="1">
    <location>
        <begin position="92"/>
        <end position="123"/>
    </location>
</feature>
<dbReference type="Proteomes" id="UP001162800">
    <property type="component" value="Chromosome"/>
</dbReference>
<accession>A0ABY6GAB4</accession>
<feature type="compositionally biased region" description="Basic and acidic residues" evidence="1">
    <location>
        <begin position="96"/>
        <end position="107"/>
    </location>
</feature>
<dbReference type="EMBL" id="CP106881">
    <property type="protein sequence ID" value="UYG51965.1"/>
    <property type="molecule type" value="Genomic_DNA"/>
</dbReference>
<keyword evidence="4" id="KW-1185">Reference proteome</keyword>
<feature type="chain" id="PRO_5045425945" description="Lipoprotein" evidence="2">
    <location>
        <begin position="23"/>
        <end position="123"/>
    </location>
</feature>
<dbReference type="PROSITE" id="PS51257">
    <property type="entry name" value="PROKAR_LIPOPROTEIN"/>
    <property type="match status" value="1"/>
</dbReference>
<evidence type="ECO:0000313" key="3">
    <source>
        <dbReference type="EMBL" id="UYG51965.1"/>
    </source>
</evidence>
<gene>
    <name evidence="3" type="ORF">M9799_01575</name>
</gene>
<feature type="signal peptide" evidence="2">
    <location>
        <begin position="1"/>
        <end position="22"/>
    </location>
</feature>
<protein>
    <recommendedName>
        <fullName evidence="5">Lipoprotein</fullName>
    </recommendedName>
</protein>
<evidence type="ECO:0000313" key="4">
    <source>
        <dbReference type="Proteomes" id="UP001162800"/>
    </source>
</evidence>
<dbReference type="RefSeq" id="WP_231042661.1">
    <property type="nucleotide sequence ID" value="NZ_CP106881.1"/>
</dbReference>
<evidence type="ECO:0008006" key="5">
    <source>
        <dbReference type="Google" id="ProtNLM"/>
    </source>
</evidence>
<name>A0ABY6GAB4_9BURK</name>
<reference evidence="3" key="1">
    <citation type="submission" date="2022-09" db="EMBL/GenBank/DDBJ databases">
        <title>The complete genome of Acidovorax sp. 5MLIR.</title>
        <authorList>
            <person name="Liu L."/>
            <person name="Yue J."/>
            <person name="Yang F."/>
            <person name="Yuan J."/>
            <person name="Li L."/>
        </authorList>
    </citation>
    <scope>NUCLEOTIDE SEQUENCE</scope>
    <source>
        <strain evidence="3">5MLIR</strain>
    </source>
</reference>